<feature type="transmembrane region" description="Helical" evidence="6">
    <location>
        <begin position="60"/>
        <end position="79"/>
    </location>
</feature>
<accession>A0ABX1JWC9</accession>
<organism evidence="8 9">
    <name type="scientific">Arthrobacter deserti</name>
    <dbReference type="NCBI Taxonomy" id="1742687"/>
    <lineage>
        <taxon>Bacteria</taxon>
        <taxon>Bacillati</taxon>
        <taxon>Actinomycetota</taxon>
        <taxon>Actinomycetes</taxon>
        <taxon>Micrococcales</taxon>
        <taxon>Micrococcaceae</taxon>
        <taxon>Arthrobacter</taxon>
    </lineage>
</organism>
<name>A0ABX1JWC9_9MICC</name>
<keyword evidence="8" id="KW-0547">Nucleotide-binding</keyword>
<keyword evidence="2 6" id="KW-0812">Transmembrane</keyword>
<evidence type="ECO:0000313" key="8">
    <source>
        <dbReference type="EMBL" id="NKX52052.1"/>
    </source>
</evidence>
<sequence>MSGRSQLAEEAREPAEDVPGEEYRPTEADGDMFGGTPAKKARPFWPSARRLFGLVGPGRAGIVAVLGMVGVAVVLNVVAPKVLGRAMDVIFAGVVGRGLPAGLTQEQVVAGLRAQGQHQFADMVSGMALVPGAGIDFLVLGRLIAVVLCLYLVASLFMWLQGWVLNRIVMRVVARL</sequence>
<dbReference type="Proteomes" id="UP000523795">
    <property type="component" value="Unassembled WGS sequence"/>
</dbReference>
<evidence type="ECO:0000256" key="2">
    <source>
        <dbReference type="ARBA" id="ARBA00022692"/>
    </source>
</evidence>
<keyword evidence="9" id="KW-1185">Reference proteome</keyword>
<evidence type="ECO:0000313" key="9">
    <source>
        <dbReference type="Proteomes" id="UP000523795"/>
    </source>
</evidence>
<feature type="non-terminal residue" evidence="8">
    <location>
        <position position="176"/>
    </location>
</feature>
<keyword evidence="3 6" id="KW-1133">Transmembrane helix</keyword>
<dbReference type="EMBL" id="JAAZSR010000387">
    <property type="protein sequence ID" value="NKX52052.1"/>
    <property type="molecule type" value="Genomic_DNA"/>
</dbReference>
<comment type="subcellular location">
    <subcellularLocation>
        <location evidence="1">Cell membrane</location>
        <topology evidence="1">Multi-pass membrane protein</topology>
    </subcellularLocation>
</comment>
<keyword evidence="8" id="KW-0067">ATP-binding</keyword>
<dbReference type="InterPro" id="IPR036640">
    <property type="entry name" value="ABC1_TM_sf"/>
</dbReference>
<keyword evidence="4 6" id="KW-0472">Membrane</keyword>
<dbReference type="Gene3D" id="1.20.1560.10">
    <property type="entry name" value="ABC transporter type 1, transmembrane domain"/>
    <property type="match status" value="1"/>
</dbReference>
<feature type="compositionally biased region" description="Basic and acidic residues" evidence="5">
    <location>
        <begin position="7"/>
        <end position="27"/>
    </location>
</feature>
<dbReference type="PROSITE" id="PS50929">
    <property type="entry name" value="ABC_TM1F"/>
    <property type="match status" value="1"/>
</dbReference>
<comment type="caution">
    <text evidence="8">The sequence shown here is derived from an EMBL/GenBank/DDBJ whole genome shotgun (WGS) entry which is preliminary data.</text>
</comment>
<evidence type="ECO:0000256" key="1">
    <source>
        <dbReference type="ARBA" id="ARBA00004651"/>
    </source>
</evidence>
<evidence type="ECO:0000256" key="3">
    <source>
        <dbReference type="ARBA" id="ARBA00022989"/>
    </source>
</evidence>
<evidence type="ECO:0000259" key="7">
    <source>
        <dbReference type="PROSITE" id="PS50929"/>
    </source>
</evidence>
<dbReference type="SUPFAM" id="SSF90123">
    <property type="entry name" value="ABC transporter transmembrane region"/>
    <property type="match status" value="1"/>
</dbReference>
<evidence type="ECO:0000256" key="6">
    <source>
        <dbReference type="SAM" id="Phobius"/>
    </source>
</evidence>
<feature type="region of interest" description="Disordered" evidence="5">
    <location>
        <begin position="1"/>
        <end position="38"/>
    </location>
</feature>
<feature type="domain" description="ABC transmembrane type-1" evidence="7">
    <location>
        <begin position="63"/>
        <end position="176"/>
    </location>
</feature>
<dbReference type="InterPro" id="IPR011527">
    <property type="entry name" value="ABC1_TM_dom"/>
</dbReference>
<reference evidence="8 9" key="1">
    <citation type="submission" date="2020-04" db="EMBL/GenBank/DDBJ databases">
        <authorList>
            <person name="Liu S."/>
        </authorList>
    </citation>
    <scope>NUCLEOTIDE SEQUENCE [LARGE SCALE GENOMIC DNA]</scope>
    <source>
        <strain evidence="8 9">CGMCC 1.15091</strain>
    </source>
</reference>
<proteinExistence type="predicted"/>
<evidence type="ECO:0000256" key="4">
    <source>
        <dbReference type="ARBA" id="ARBA00023136"/>
    </source>
</evidence>
<feature type="transmembrane region" description="Helical" evidence="6">
    <location>
        <begin position="137"/>
        <end position="160"/>
    </location>
</feature>
<dbReference type="GO" id="GO:0005524">
    <property type="term" value="F:ATP binding"/>
    <property type="evidence" value="ECO:0007669"/>
    <property type="project" value="UniProtKB-KW"/>
</dbReference>
<evidence type="ECO:0000256" key="5">
    <source>
        <dbReference type="SAM" id="MobiDB-lite"/>
    </source>
</evidence>
<protein>
    <submittedName>
        <fullName evidence="8">ABC transporter ATP-binding protein</fullName>
    </submittedName>
</protein>
<gene>
    <name evidence="8" type="ORF">HER39_16060</name>
</gene>